<dbReference type="EMBL" id="APLF01000009">
    <property type="protein sequence ID" value="EMY80901.1"/>
    <property type="molecule type" value="Genomic_DNA"/>
</dbReference>
<dbReference type="AlphaFoldDB" id="N1WKW1"/>
<evidence type="ECO:0000313" key="1">
    <source>
        <dbReference type="EMBL" id="EMY80901.1"/>
    </source>
</evidence>
<dbReference type="Proteomes" id="UP000012317">
    <property type="component" value="Unassembled WGS sequence"/>
</dbReference>
<gene>
    <name evidence="1" type="ORF">pgond44_10081</name>
</gene>
<protein>
    <submittedName>
        <fullName evidence="1">Uncharacterized protein</fullName>
    </submittedName>
</protein>
<reference evidence="1 2" key="1">
    <citation type="journal article" date="2014" name="Genome Biol. Evol.">
        <title>Extensive gene acquisition in the extremely psychrophilic bacterial species Psychroflexus torquis and the link to sea-ice ecosystem specialism.</title>
        <authorList>
            <person name="Feng S."/>
            <person name="Powell S.M."/>
            <person name="Wilson R."/>
            <person name="Bowman J.P."/>
        </authorList>
    </citation>
    <scope>NUCLEOTIDE SEQUENCE [LARGE SCALE GENOMIC DNA]</scope>
    <source>
        <strain evidence="1 2">ACAM 44</strain>
    </source>
</reference>
<accession>N1WKW1</accession>
<comment type="caution">
    <text evidence="1">The sequence shown here is derived from an EMBL/GenBank/DDBJ whole genome shotgun (WGS) entry which is preliminary data.</text>
</comment>
<keyword evidence="2" id="KW-1185">Reference proteome</keyword>
<evidence type="ECO:0000313" key="2">
    <source>
        <dbReference type="Proteomes" id="UP000012317"/>
    </source>
</evidence>
<organism evidence="1 2">
    <name type="scientific">Psychroflexus gondwanensis ACAM 44</name>
    <dbReference type="NCBI Taxonomy" id="1189619"/>
    <lineage>
        <taxon>Bacteria</taxon>
        <taxon>Pseudomonadati</taxon>
        <taxon>Bacteroidota</taxon>
        <taxon>Flavobacteriia</taxon>
        <taxon>Flavobacteriales</taxon>
        <taxon>Flavobacteriaceae</taxon>
        <taxon>Psychroflexus</taxon>
    </lineage>
</organism>
<proteinExistence type="predicted"/>
<sequence length="62" mass="7418">MAFVWLNTEPYIICPSIISYYQIFLQTLNVKLIESVFKRKKLPKNLKFCHSEFISESQFIKT</sequence>
<name>N1WKW1_9FLAO</name>